<dbReference type="AlphaFoldDB" id="A0ABC9X5C7"/>
<evidence type="ECO:0000313" key="2">
    <source>
        <dbReference type="Proteomes" id="UP001623348"/>
    </source>
</evidence>
<organism evidence="1 2">
    <name type="scientific">Grus japonensis</name>
    <name type="common">Japanese crane</name>
    <name type="synonym">Red-crowned crane</name>
    <dbReference type="NCBI Taxonomy" id="30415"/>
    <lineage>
        <taxon>Eukaryota</taxon>
        <taxon>Metazoa</taxon>
        <taxon>Chordata</taxon>
        <taxon>Craniata</taxon>
        <taxon>Vertebrata</taxon>
        <taxon>Euteleostomi</taxon>
        <taxon>Archelosauria</taxon>
        <taxon>Archosauria</taxon>
        <taxon>Dinosauria</taxon>
        <taxon>Saurischia</taxon>
        <taxon>Theropoda</taxon>
        <taxon>Coelurosauria</taxon>
        <taxon>Aves</taxon>
        <taxon>Neognathae</taxon>
        <taxon>Neoaves</taxon>
        <taxon>Gruiformes</taxon>
        <taxon>Gruidae</taxon>
        <taxon>Grus</taxon>
    </lineage>
</organism>
<comment type="caution">
    <text evidence="1">The sequence shown here is derived from an EMBL/GenBank/DDBJ whole genome shotgun (WGS) entry which is preliminary data.</text>
</comment>
<dbReference type="GO" id="GO:0016301">
    <property type="term" value="F:kinase activity"/>
    <property type="evidence" value="ECO:0007669"/>
    <property type="project" value="UniProtKB-KW"/>
</dbReference>
<name>A0ABC9X5C7_GRUJA</name>
<keyword evidence="1" id="KW-0808">Transferase</keyword>
<keyword evidence="1" id="KW-0418">Kinase</keyword>
<accession>A0ABC9X5C7</accession>
<evidence type="ECO:0000313" key="1">
    <source>
        <dbReference type="EMBL" id="GAB0192204.1"/>
    </source>
</evidence>
<reference evidence="1 2" key="1">
    <citation type="submission" date="2024-06" db="EMBL/GenBank/DDBJ databases">
        <title>The draft genome of Grus japonensis, version 3.</title>
        <authorList>
            <person name="Nabeshima K."/>
            <person name="Suzuki S."/>
            <person name="Onuma M."/>
        </authorList>
    </citation>
    <scope>NUCLEOTIDE SEQUENCE [LARGE SCALE GENOMIC DNA]</scope>
    <source>
        <strain evidence="1 2">451A</strain>
    </source>
</reference>
<sequence length="78" mass="9043">MKEESFQGPVISNGRQHVLSDEIWDERWQPQSLTSSQNCQRITVETTWATAKSDHRDGQAVYIAEELKNYEIKTEEGM</sequence>
<dbReference type="Proteomes" id="UP001623348">
    <property type="component" value="Unassembled WGS sequence"/>
</dbReference>
<gene>
    <name evidence="1" type="ORF">GRJ2_001685700</name>
</gene>
<protein>
    <submittedName>
        <fullName evidence="1">Pantothenate kinase 1</fullName>
    </submittedName>
</protein>
<proteinExistence type="predicted"/>
<keyword evidence="2" id="KW-1185">Reference proteome</keyword>
<dbReference type="EMBL" id="BAAFJT010000007">
    <property type="protein sequence ID" value="GAB0192204.1"/>
    <property type="molecule type" value="Genomic_DNA"/>
</dbReference>